<dbReference type="EMBL" id="VWOX01000003">
    <property type="protein sequence ID" value="KAA5545256.1"/>
    <property type="molecule type" value="Genomic_DNA"/>
</dbReference>
<keyword evidence="3" id="KW-1185">Reference proteome</keyword>
<protein>
    <submittedName>
        <fullName evidence="2">SGNH/GDSL hydrolase family protein</fullName>
    </submittedName>
</protein>
<evidence type="ECO:0000313" key="3">
    <source>
        <dbReference type="Proteomes" id="UP000324479"/>
    </source>
</evidence>
<dbReference type="GO" id="GO:0016788">
    <property type="term" value="F:hydrolase activity, acting on ester bonds"/>
    <property type="evidence" value="ECO:0007669"/>
    <property type="project" value="UniProtKB-ARBA"/>
</dbReference>
<dbReference type="AlphaFoldDB" id="A0A5M6DFT3"/>
<dbReference type="InterPro" id="IPR036514">
    <property type="entry name" value="SGNH_hydro_sf"/>
</dbReference>
<dbReference type="Pfam" id="PF13472">
    <property type="entry name" value="Lipase_GDSL_2"/>
    <property type="match status" value="1"/>
</dbReference>
<gene>
    <name evidence="2" type="ORF">FYK55_06215</name>
</gene>
<proteinExistence type="predicted"/>
<evidence type="ECO:0000259" key="1">
    <source>
        <dbReference type="Pfam" id="PF13472"/>
    </source>
</evidence>
<dbReference type="Gene3D" id="2.60.120.260">
    <property type="entry name" value="Galactose-binding domain-like"/>
    <property type="match status" value="1"/>
</dbReference>
<dbReference type="SUPFAM" id="SSF52266">
    <property type="entry name" value="SGNH hydrolase"/>
    <property type="match status" value="1"/>
</dbReference>
<organism evidence="2 3">
    <name type="scientific">Roseiconus nitratireducens</name>
    <dbReference type="NCBI Taxonomy" id="2605748"/>
    <lineage>
        <taxon>Bacteria</taxon>
        <taxon>Pseudomonadati</taxon>
        <taxon>Planctomycetota</taxon>
        <taxon>Planctomycetia</taxon>
        <taxon>Pirellulales</taxon>
        <taxon>Pirellulaceae</taxon>
        <taxon>Roseiconus</taxon>
    </lineage>
</organism>
<sequence>MPWSKMPASPRFVFALFLSALLPLWLGAVRLSVAQEGNAQENAAGPDDGRLLGAEQAIRMRGELTHCRQRWTETGRGTVAFLGGSITEMQGYRPLVMASLRQRFPEVEFQFVNAGIASTCSHTGAFRLHHDVLSAKPDLLFVEFAVNDDQDAGHSYQDAVRGMEGIVRAAKSVEPTMDLVMIHFVNESMLETVQAGGVPISIRAHESVAKHYGISTCNVAEALASRIQAGTMTWKDYGGVHPGAAGNRLAADLVDQLLDRAWSKDIATPTDTADPSNAADPLPEPLDVANFDHGRFLSPDQIDLGPGWQHEVPAWKSVAGSLRSRFENQPLTYSDQPGAELRIDFSGSAVGLYVLAGPDAGQVQYSIDDGPWQTLDLYHRFSLGLHYPRTVVLGAGLERGEHQVRVRVGSQHDPRSRGTAVRVVQFVAS</sequence>
<dbReference type="Gene3D" id="3.40.50.1110">
    <property type="entry name" value="SGNH hydrolase"/>
    <property type="match status" value="1"/>
</dbReference>
<feature type="domain" description="SGNH hydrolase-type esterase" evidence="1">
    <location>
        <begin position="81"/>
        <end position="249"/>
    </location>
</feature>
<dbReference type="PANTHER" id="PTHR34407:SF1">
    <property type="entry name" value="SGNH HYDROLASE-TYPE ESTERASE DOMAIN-CONTAINING PROTEIN"/>
    <property type="match status" value="1"/>
</dbReference>
<dbReference type="InterPro" id="IPR013830">
    <property type="entry name" value="SGNH_hydro"/>
</dbReference>
<accession>A0A5M6DFT3</accession>
<comment type="caution">
    <text evidence="2">The sequence shown here is derived from an EMBL/GenBank/DDBJ whole genome shotgun (WGS) entry which is preliminary data.</text>
</comment>
<name>A0A5M6DFT3_9BACT</name>
<dbReference type="Proteomes" id="UP000324479">
    <property type="component" value="Unassembled WGS sequence"/>
</dbReference>
<evidence type="ECO:0000313" key="2">
    <source>
        <dbReference type="EMBL" id="KAA5545256.1"/>
    </source>
</evidence>
<dbReference type="PANTHER" id="PTHR34407">
    <property type="entry name" value="EXPRESSED PROTEIN"/>
    <property type="match status" value="1"/>
</dbReference>
<reference evidence="2 3" key="1">
    <citation type="submission" date="2019-08" db="EMBL/GenBank/DDBJ databases">
        <authorList>
            <person name="Dhanesh K."/>
            <person name="Kumar G."/>
            <person name="Sasikala C."/>
            <person name="Venkata Ramana C."/>
        </authorList>
    </citation>
    <scope>NUCLEOTIDE SEQUENCE [LARGE SCALE GENOMIC DNA]</scope>
    <source>
        <strain evidence="2 3">JC645</strain>
    </source>
</reference>
<keyword evidence="2" id="KW-0378">Hydrolase</keyword>